<evidence type="ECO:0000313" key="2">
    <source>
        <dbReference type="EMBL" id="KKM75948.1"/>
    </source>
</evidence>
<reference evidence="1" key="1">
    <citation type="journal article" date="2015" name="Nature">
        <title>Complex archaea that bridge the gap between prokaryotes and eukaryotes.</title>
        <authorList>
            <person name="Spang A."/>
            <person name="Saw J.H."/>
            <person name="Jorgensen S.L."/>
            <person name="Zaremba-Niedzwiedzka K."/>
            <person name="Martijn J."/>
            <person name="Lind A.E."/>
            <person name="van Eijk R."/>
            <person name="Schleper C."/>
            <person name="Guy L."/>
            <person name="Ettema T.J."/>
        </authorList>
    </citation>
    <scope>NUCLEOTIDE SEQUENCE</scope>
</reference>
<evidence type="ECO:0000313" key="1">
    <source>
        <dbReference type="EMBL" id="KKM75913.1"/>
    </source>
</evidence>
<sequence>MIDPLDPLRRDAERISRAVSGNPGNELEVERHYGMVVAVGGINTKGPQLPDWELSYVEYPPGRMKEFRNALMKARVRIVQVTDRRVYFEQ</sequence>
<proteinExistence type="predicted"/>
<dbReference type="EMBL" id="LAZR01008895">
    <property type="protein sequence ID" value="KKM75913.1"/>
    <property type="molecule type" value="Genomic_DNA"/>
</dbReference>
<dbReference type="EMBL" id="LAZR01002399">
    <property type="protein sequence ID" value="KKN30520.1"/>
    <property type="molecule type" value="Genomic_DNA"/>
</dbReference>
<evidence type="ECO:0000313" key="3">
    <source>
        <dbReference type="EMBL" id="KKM87825.1"/>
    </source>
</evidence>
<evidence type="ECO:0000313" key="4">
    <source>
        <dbReference type="EMBL" id="KKN30520.1"/>
    </source>
</evidence>
<gene>
    <name evidence="4" type="ORF">LCGC14_0833050</name>
    <name evidence="3" type="ORF">LCGC14_1265060</name>
    <name evidence="2" type="ORF">LCGC14_1385130</name>
    <name evidence="1" type="ORF">LCGC14_1385480</name>
</gene>
<comment type="caution">
    <text evidence="1">The sequence shown here is derived from an EMBL/GenBank/DDBJ whole genome shotgun (WGS) entry which is preliminary data.</text>
</comment>
<accession>A0A0F9K1Q6</accession>
<name>A0A0F9K1Q6_9ZZZZ</name>
<dbReference type="EMBL" id="LAZR01007049">
    <property type="protein sequence ID" value="KKM87825.1"/>
    <property type="molecule type" value="Genomic_DNA"/>
</dbReference>
<dbReference type="EMBL" id="LAZR01008890">
    <property type="protein sequence ID" value="KKM75948.1"/>
    <property type="molecule type" value="Genomic_DNA"/>
</dbReference>
<dbReference type="AlphaFoldDB" id="A0A0F9K1Q6"/>
<protein>
    <submittedName>
        <fullName evidence="1">Uncharacterized protein</fullName>
    </submittedName>
</protein>
<organism evidence="1">
    <name type="scientific">marine sediment metagenome</name>
    <dbReference type="NCBI Taxonomy" id="412755"/>
    <lineage>
        <taxon>unclassified sequences</taxon>
        <taxon>metagenomes</taxon>
        <taxon>ecological metagenomes</taxon>
    </lineage>
</organism>